<evidence type="ECO:0000313" key="2">
    <source>
        <dbReference type="EMBL" id="KDR79419.1"/>
    </source>
</evidence>
<dbReference type="Pfam" id="PF12937">
    <property type="entry name" value="F-box-like"/>
    <property type="match status" value="1"/>
</dbReference>
<evidence type="ECO:0000259" key="1">
    <source>
        <dbReference type="PROSITE" id="PS50181"/>
    </source>
</evidence>
<dbReference type="EMBL" id="KL142373">
    <property type="protein sequence ID" value="KDR79419.1"/>
    <property type="molecule type" value="Genomic_DNA"/>
</dbReference>
<evidence type="ECO:0000313" key="3">
    <source>
        <dbReference type="Proteomes" id="UP000027222"/>
    </source>
</evidence>
<dbReference type="InterPro" id="IPR036047">
    <property type="entry name" value="F-box-like_dom_sf"/>
</dbReference>
<dbReference type="SMART" id="SM00256">
    <property type="entry name" value="FBOX"/>
    <property type="match status" value="1"/>
</dbReference>
<dbReference type="AlphaFoldDB" id="A0A067THP6"/>
<dbReference type="Proteomes" id="UP000027222">
    <property type="component" value="Unassembled WGS sequence"/>
</dbReference>
<reference evidence="3" key="1">
    <citation type="journal article" date="2014" name="Proc. Natl. Acad. Sci. U.S.A.">
        <title>Extensive sampling of basidiomycete genomes demonstrates inadequacy of the white-rot/brown-rot paradigm for wood decay fungi.</title>
        <authorList>
            <person name="Riley R."/>
            <person name="Salamov A.A."/>
            <person name="Brown D.W."/>
            <person name="Nagy L.G."/>
            <person name="Floudas D."/>
            <person name="Held B.W."/>
            <person name="Levasseur A."/>
            <person name="Lombard V."/>
            <person name="Morin E."/>
            <person name="Otillar R."/>
            <person name="Lindquist E.A."/>
            <person name="Sun H."/>
            <person name="LaButti K.M."/>
            <person name="Schmutz J."/>
            <person name="Jabbour D."/>
            <person name="Luo H."/>
            <person name="Baker S.E."/>
            <person name="Pisabarro A.G."/>
            <person name="Walton J.D."/>
            <person name="Blanchette R.A."/>
            <person name="Henrissat B."/>
            <person name="Martin F."/>
            <person name="Cullen D."/>
            <person name="Hibbett D.S."/>
            <person name="Grigoriev I.V."/>
        </authorList>
    </citation>
    <scope>NUCLEOTIDE SEQUENCE [LARGE SCALE GENOMIC DNA]</scope>
    <source>
        <strain evidence="3">CBS 339.88</strain>
    </source>
</reference>
<proteinExistence type="predicted"/>
<dbReference type="SUPFAM" id="SSF81383">
    <property type="entry name" value="F-box domain"/>
    <property type="match status" value="1"/>
</dbReference>
<gene>
    <name evidence="2" type="ORF">GALMADRAFT_265869</name>
</gene>
<sequence>MPLAQTNLATTFSVLVAFLGHAAIRYHSYSSDFSTVMTKNLPPEILYEIFSLLPQDSLSKLARVSRQFNVIAMGTSLSPHCTQGPRSNYELLSKPHM</sequence>
<dbReference type="OrthoDB" id="550575at2759"/>
<protein>
    <recommendedName>
        <fullName evidence="1">F-box domain-containing protein</fullName>
    </recommendedName>
</protein>
<name>A0A067THP6_GALM3</name>
<accession>A0A067THP6</accession>
<feature type="domain" description="F-box" evidence="1">
    <location>
        <begin position="35"/>
        <end position="71"/>
    </location>
</feature>
<dbReference type="HOGENOM" id="CLU_2346847_0_0_1"/>
<organism evidence="2 3">
    <name type="scientific">Galerina marginata (strain CBS 339.88)</name>
    <dbReference type="NCBI Taxonomy" id="685588"/>
    <lineage>
        <taxon>Eukaryota</taxon>
        <taxon>Fungi</taxon>
        <taxon>Dikarya</taxon>
        <taxon>Basidiomycota</taxon>
        <taxon>Agaricomycotina</taxon>
        <taxon>Agaricomycetes</taxon>
        <taxon>Agaricomycetidae</taxon>
        <taxon>Agaricales</taxon>
        <taxon>Agaricineae</taxon>
        <taxon>Strophariaceae</taxon>
        <taxon>Galerina</taxon>
    </lineage>
</organism>
<dbReference type="PROSITE" id="PS50181">
    <property type="entry name" value="FBOX"/>
    <property type="match status" value="1"/>
</dbReference>
<dbReference type="Gene3D" id="1.20.1280.50">
    <property type="match status" value="1"/>
</dbReference>
<keyword evidence="3" id="KW-1185">Reference proteome</keyword>
<dbReference type="InterPro" id="IPR001810">
    <property type="entry name" value="F-box_dom"/>
</dbReference>